<dbReference type="OrthoDB" id="10433255at2759"/>
<dbReference type="EMBL" id="PQXL01000026">
    <property type="protein sequence ID" value="THV54454.1"/>
    <property type="molecule type" value="Genomic_DNA"/>
</dbReference>
<sequence>MVRPTGVMLGLEEFRKIPEEFMAKDRKPKNLKGQGRDEERGEGLNRVKPRREILMVAMSRTE</sequence>
<gene>
    <name evidence="2" type="ORF">BGAL_0026g00250</name>
</gene>
<evidence type="ECO:0000313" key="2">
    <source>
        <dbReference type="EMBL" id="THV54454.1"/>
    </source>
</evidence>
<organism evidence="2 3">
    <name type="scientific">Botrytis galanthina</name>
    <dbReference type="NCBI Taxonomy" id="278940"/>
    <lineage>
        <taxon>Eukaryota</taxon>
        <taxon>Fungi</taxon>
        <taxon>Dikarya</taxon>
        <taxon>Ascomycota</taxon>
        <taxon>Pezizomycotina</taxon>
        <taxon>Leotiomycetes</taxon>
        <taxon>Helotiales</taxon>
        <taxon>Sclerotiniaceae</taxon>
        <taxon>Botrytis</taxon>
    </lineage>
</organism>
<name>A0A4S8RL99_9HELO</name>
<protein>
    <submittedName>
        <fullName evidence="2">Uncharacterized protein</fullName>
    </submittedName>
</protein>
<feature type="compositionally biased region" description="Basic and acidic residues" evidence="1">
    <location>
        <begin position="34"/>
        <end position="50"/>
    </location>
</feature>
<feature type="region of interest" description="Disordered" evidence="1">
    <location>
        <begin position="24"/>
        <end position="50"/>
    </location>
</feature>
<proteinExistence type="predicted"/>
<comment type="caution">
    <text evidence="2">The sequence shown here is derived from an EMBL/GenBank/DDBJ whole genome shotgun (WGS) entry which is preliminary data.</text>
</comment>
<evidence type="ECO:0000256" key="1">
    <source>
        <dbReference type="SAM" id="MobiDB-lite"/>
    </source>
</evidence>
<accession>A0A4S8RL99</accession>
<dbReference type="AlphaFoldDB" id="A0A4S8RL99"/>
<reference evidence="2 3" key="1">
    <citation type="submission" date="2017-12" db="EMBL/GenBank/DDBJ databases">
        <title>Comparative genomics of Botrytis spp.</title>
        <authorList>
            <person name="Valero-Jimenez C.A."/>
            <person name="Tapia P."/>
            <person name="Veloso J."/>
            <person name="Silva-Moreno E."/>
            <person name="Staats M."/>
            <person name="Valdes J.H."/>
            <person name="Van Kan J.A.L."/>
        </authorList>
    </citation>
    <scope>NUCLEOTIDE SEQUENCE [LARGE SCALE GENOMIC DNA]</scope>
    <source>
        <strain evidence="2 3">MUCL435</strain>
    </source>
</reference>
<evidence type="ECO:0000313" key="3">
    <source>
        <dbReference type="Proteomes" id="UP000308671"/>
    </source>
</evidence>
<dbReference type="Proteomes" id="UP000308671">
    <property type="component" value="Unassembled WGS sequence"/>
</dbReference>
<keyword evidence="3" id="KW-1185">Reference proteome</keyword>